<feature type="region of interest" description="Disordered" evidence="5">
    <location>
        <begin position="188"/>
        <end position="224"/>
    </location>
</feature>
<dbReference type="PANTHER" id="PTHR30055">
    <property type="entry name" value="HTH-TYPE TRANSCRIPTIONAL REGULATOR RUTR"/>
    <property type="match status" value="1"/>
</dbReference>
<dbReference type="GO" id="GO:0003700">
    <property type="term" value="F:DNA-binding transcription factor activity"/>
    <property type="evidence" value="ECO:0007669"/>
    <property type="project" value="TreeGrafter"/>
</dbReference>
<dbReference type="SUPFAM" id="SSF46689">
    <property type="entry name" value="Homeodomain-like"/>
    <property type="match status" value="1"/>
</dbReference>
<dbReference type="Pfam" id="PF00440">
    <property type="entry name" value="TetR_N"/>
    <property type="match status" value="1"/>
</dbReference>
<evidence type="ECO:0000256" key="3">
    <source>
        <dbReference type="ARBA" id="ARBA00023163"/>
    </source>
</evidence>
<accession>A0A1H6KTJ7</accession>
<dbReference type="PRINTS" id="PR00455">
    <property type="entry name" value="HTHTETR"/>
</dbReference>
<evidence type="ECO:0000256" key="2">
    <source>
        <dbReference type="ARBA" id="ARBA00023125"/>
    </source>
</evidence>
<dbReference type="PROSITE" id="PS01081">
    <property type="entry name" value="HTH_TETR_1"/>
    <property type="match status" value="1"/>
</dbReference>
<dbReference type="EMBL" id="LT629971">
    <property type="protein sequence ID" value="SEH76900.1"/>
    <property type="molecule type" value="Genomic_DNA"/>
</dbReference>
<evidence type="ECO:0000256" key="1">
    <source>
        <dbReference type="ARBA" id="ARBA00023015"/>
    </source>
</evidence>
<reference evidence="8" key="1">
    <citation type="submission" date="2016-10" db="EMBL/GenBank/DDBJ databases">
        <authorList>
            <person name="Varghese N."/>
            <person name="Submissions S."/>
        </authorList>
    </citation>
    <scope>NUCLEOTIDE SEQUENCE [LARGE SCALE GENOMIC DNA]</scope>
    <source>
        <strain evidence="8">DSM 45405</strain>
    </source>
</reference>
<keyword evidence="8" id="KW-1185">Reference proteome</keyword>
<dbReference type="InterPro" id="IPR023772">
    <property type="entry name" value="DNA-bd_HTH_TetR-type_CS"/>
</dbReference>
<gene>
    <name evidence="7" type="ORF">SAMN04489835_3894</name>
</gene>
<keyword evidence="1" id="KW-0805">Transcription regulation</keyword>
<dbReference type="GO" id="GO:0000976">
    <property type="term" value="F:transcription cis-regulatory region binding"/>
    <property type="evidence" value="ECO:0007669"/>
    <property type="project" value="TreeGrafter"/>
</dbReference>
<dbReference type="InterPro" id="IPR050109">
    <property type="entry name" value="HTH-type_TetR-like_transc_reg"/>
</dbReference>
<dbReference type="PROSITE" id="PS50977">
    <property type="entry name" value="HTH_TETR_2"/>
    <property type="match status" value="1"/>
</dbReference>
<evidence type="ECO:0000256" key="5">
    <source>
        <dbReference type="SAM" id="MobiDB-lite"/>
    </source>
</evidence>
<evidence type="ECO:0000313" key="7">
    <source>
        <dbReference type="EMBL" id="SEH76900.1"/>
    </source>
</evidence>
<keyword evidence="2 4" id="KW-0238">DNA-binding</keyword>
<dbReference type="STRING" id="370526.SAMN04489835_3894"/>
<dbReference type="OrthoDB" id="4746440at2"/>
<sequence length="224" mass="25623">MPRWEHGSKERLQQAAMELFEEQGFEETTAVQIAERARLTTRTFFRYFADKQEVLFADEEVLRAALVRELHQAPDVAEPLRAVTRVLAEFDWEGLAPRESLRRREAMIASTPNLRERDLIKQHHMVSEFASVLRDHGLDPEVAELAAEVGANVFRAAYRQWLADADNVDLISRTESAMALLAEIVTRPAPRAKSTVGQKKSAPRTSERRRQPRPHVSATRRSTR</sequence>
<keyword evidence="3" id="KW-0804">Transcription</keyword>
<dbReference type="InterPro" id="IPR001647">
    <property type="entry name" value="HTH_TetR"/>
</dbReference>
<feature type="domain" description="HTH tetR-type" evidence="6">
    <location>
        <begin position="6"/>
        <end position="66"/>
    </location>
</feature>
<feature type="DNA-binding region" description="H-T-H motif" evidence="4">
    <location>
        <begin position="29"/>
        <end position="48"/>
    </location>
</feature>
<dbReference type="Proteomes" id="UP000182915">
    <property type="component" value="Chromosome I"/>
</dbReference>
<dbReference type="Gene3D" id="1.10.357.10">
    <property type="entry name" value="Tetracycline Repressor, domain 2"/>
    <property type="match status" value="1"/>
</dbReference>
<dbReference type="RefSeq" id="WP_083408546.1">
    <property type="nucleotide sequence ID" value="NZ_LT629971.1"/>
</dbReference>
<evidence type="ECO:0000313" key="8">
    <source>
        <dbReference type="Proteomes" id="UP000182915"/>
    </source>
</evidence>
<dbReference type="InterPro" id="IPR009057">
    <property type="entry name" value="Homeodomain-like_sf"/>
</dbReference>
<dbReference type="AlphaFoldDB" id="A0A1H6KTJ7"/>
<evidence type="ECO:0000259" key="6">
    <source>
        <dbReference type="PROSITE" id="PS50977"/>
    </source>
</evidence>
<organism evidence="7 8">
    <name type="scientific">Mycolicibacterium rutilum</name>
    <name type="common">Mycobacterium rutilum</name>
    <dbReference type="NCBI Taxonomy" id="370526"/>
    <lineage>
        <taxon>Bacteria</taxon>
        <taxon>Bacillati</taxon>
        <taxon>Actinomycetota</taxon>
        <taxon>Actinomycetes</taxon>
        <taxon>Mycobacteriales</taxon>
        <taxon>Mycobacteriaceae</taxon>
        <taxon>Mycolicibacterium</taxon>
    </lineage>
</organism>
<dbReference type="PANTHER" id="PTHR30055:SF238">
    <property type="entry name" value="MYCOFACTOCIN BIOSYNTHESIS TRANSCRIPTIONAL REGULATOR MFTR-RELATED"/>
    <property type="match status" value="1"/>
</dbReference>
<protein>
    <submittedName>
        <fullName evidence="7">DNA-binding transcriptional regulator, AcrR family</fullName>
    </submittedName>
</protein>
<evidence type="ECO:0000256" key="4">
    <source>
        <dbReference type="PROSITE-ProRule" id="PRU00335"/>
    </source>
</evidence>
<proteinExistence type="predicted"/>
<name>A0A1H6KTJ7_MYCRU</name>